<sequence>MKRSASAEKVEIPHSTREQELSLRRNASSEHPSHHHHRSTIPSQVNRRQVLLMPLPHSHIESRRGFMAVQQQQRNTFRQSNWRLGPTSTNTTRSSIVPDTVEARNFSIQRPFVKRRTGCGIKGPSTRTKHLGLIAQSSSQNYRSLRAVREPFYETIESLVVMWQICRRGAGT</sequence>
<protein>
    <submittedName>
        <fullName evidence="2">Uncharacterized protein</fullName>
    </submittedName>
</protein>
<evidence type="ECO:0000313" key="3">
    <source>
        <dbReference type="Proteomes" id="UP001590950"/>
    </source>
</evidence>
<name>A0ABR4A8Z4_9LECA</name>
<proteinExistence type="predicted"/>
<feature type="compositionally biased region" description="Basic and acidic residues" evidence="1">
    <location>
        <begin position="1"/>
        <end position="32"/>
    </location>
</feature>
<keyword evidence="3" id="KW-1185">Reference proteome</keyword>
<evidence type="ECO:0000256" key="1">
    <source>
        <dbReference type="SAM" id="MobiDB-lite"/>
    </source>
</evidence>
<feature type="region of interest" description="Disordered" evidence="1">
    <location>
        <begin position="1"/>
        <end position="46"/>
    </location>
</feature>
<gene>
    <name evidence="2" type="ORF">N7G274_005138</name>
</gene>
<reference evidence="2 3" key="1">
    <citation type="submission" date="2024-09" db="EMBL/GenBank/DDBJ databases">
        <title>Rethinking Asexuality: The Enigmatic Case of Functional Sexual Genes in Lepraria (Stereocaulaceae).</title>
        <authorList>
            <person name="Doellman M."/>
            <person name="Sun Y."/>
            <person name="Barcenas-Pena A."/>
            <person name="Lumbsch H.T."/>
            <person name="Grewe F."/>
        </authorList>
    </citation>
    <scope>NUCLEOTIDE SEQUENCE [LARGE SCALE GENOMIC DNA]</scope>
    <source>
        <strain evidence="2 3">Mercado 3170</strain>
    </source>
</reference>
<dbReference type="Proteomes" id="UP001590950">
    <property type="component" value="Unassembled WGS sequence"/>
</dbReference>
<accession>A0ABR4A8Z4</accession>
<evidence type="ECO:0000313" key="2">
    <source>
        <dbReference type="EMBL" id="KAL2041950.1"/>
    </source>
</evidence>
<organism evidence="2 3">
    <name type="scientific">Stereocaulon virgatum</name>
    <dbReference type="NCBI Taxonomy" id="373712"/>
    <lineage>
        <taxon>Eukaryota</taxon>
        <taxon>Fungi</taxon>
        <taxon>Dikarya</taxon>
        <taxon>Ascomycota</taxon>
        <taxon>Pezizomycotina</taxon>
        <taxon>Lecanoromycetes</taxon>
        <taxon>OSLEUM clade</taxon>
        <taxon>Lecanoromycetidae</taxon>
        <taxon>Lecanorales</taxon>
        <taxon>Lecanorineae</taxon>
        <taxon>Stereocaulaceae</taxon>
        <taxon>Stereocaulon</taxon>
    </lineage>
</organism>
<dbReference type="EMBL" id="JBEFKJ010000015">
    <property type="protein sequence ID" value="KAL2041950.1"/>
    <property type="molecule type" value="Genomic_DNA"/>
</dbReference>
<comment type="caution">
    <text evidence="2">The sequence shown here is derived from an EMBL/GenBank/DDBJ whole genome shotgun (WGS) entry which is preliminary data.</text>
</comment>